<name>A0A0B2XM89_LATCU</name>
<sequence length="545" mass="60037">MTNSPETKATDRSSQSKMLRGSAWMTAGSIFSRILGAVYVIPWPIWFGANFLQANTLFAKGYQIYSVFLVISTAGIPGALSKQIARYNEMNEYGIGQRLFRKSLILMLAMGVLSALALFALAPVLAAGDPRMVPVFRSLSWPLLIIPLLSIMRGFFQGYAEMAPSAISQFIEQAARVLYMTVTAFMIMQVFKGSYVDAVTQATFAAFIGAAAGLLLLIFYYLKQRGRISELVANSNNELEVSTTDLLKGIVRQSIPFIVIDASVNLVYIIDQYTFNPMMHDFVVASDHQLYNLYALFAANANKLISITVSLAAAMAVTAIPLMSAAHVRGNQKELQHQIGSTLQLFNLVMIPAAFGMAAVAGPLYTLFYAHDTLGISVLQFSSYISIMLGLFTVLGAVLQGLYQNRLALFYLFIGFIVKIVAQYPAIYFFRVYGPLVSTGLAFATSSVLMIAALHRYYHFALRKTIRRLIGVLGFSLVMYLVTAGAVKGLYLVFNPYSRLQSVLVLMISVGLGVAVYAALVLKSRLADYVIGSNLDRFRRKLRIK</sequence>
<evidence type="ECO:0000313" key="10">
    <source>
        <dbReference type="Proteomes" id="UP000825100"/>
    </source>
</evidence>
<dbReference type="PANTHER" id="PTHR30250">
    <property type="entry name" value="PST FAMILY PREDICTED COLANIC ACID TRANSPORTER"/>
    <property type="match status" value="1"/>
</dbReference>
<keyword evidence="3 6" id="KW-0812">Transmembrane</keyword>
<reference evidence="8 10" key="2">
    <citation type="submission" date="2021-05" db="EMBL/GenBank/DDBJ databases">
        <title>Complete Genome Sequence of Latilactobacillus sp. Strain WDN19, a High D-Aspartate-producing Lactic Acid Bacterium Isolated from a Japanese Pickle.</title>
        <authorList>
            <person name="Kajitani K."/>
            <person name="Takahashi S."/>
        </authorList>
    </citation>
    <scope>NUCLEOTIDE SEQUENCE [LARGE SCALE GENOMIC DNA]</scope>
    <source>
        <strain evidence="8 10">WDN19</strain>
    </source>
</reference>
<dbReference type="PANTHER" id="PTHR30250:SF21">
    <property type="entry name" value="LIPID II FLIPPASE MURJ"/>
    <property type="match status" value="1"/>
</dbReference>
<gene>
    <name evidence="7" type="ORF">DT351_03165</name>
    <name evidence="8" type="ORF">LTWDN19_17380</name>
</gene>
<keyword evidence="2" id="KW-1003">Cell membrane</keyword>
<evidence type="ECO:0000256" key="6">
    <source>
        <dbReference type="SAM" id="Phobius"/>
    </source>
</evidence>
<comment type="subcellular location">
    <subcellularLocation>
        <location evidence="1">Cell membrane</location>
        <topology evidence="1">Multi-pass membrane protein</topology>
    </subcellularLocation>
</comment>
<dbReference type="Proteomes" id="UP000257607">
    <property type="component" value="Chromosome"/>
</dbReference>
<feature type="transmembrane region" description="Helical" evidence="6">
    <location>
        <begin position="409"/>
        <end position="430"/>
    </location>
</feature>
<protein>
    <submittedName>
        <fullName evidence="7">Polysaccharide biosynthesis protein</fullName>
    </submittedName>
    <submittedName>
        <fullName evidence="8">Transporter</fullName>
    </submittedName>
</protein>
<dbReference type="Proteomes" id="UP000825100">
    <property type="component" value="Chromosome"/>
</dbReference>
<dbReference type="EMBL" id="AP024685">
    <property type="protein sequence ID" value="BCX31171.1"/>
    <property type="molecule type" value="Genomic_DNA"/>
</dbReference>
<feature type="transmembrane region" description="Helical" evidence="6">
    <location>
        <begin position="254"/>
        <end position="270"/>
    </location>
</feature>
<feature type="transmembrane region" description="Helical" evidence="6">
    <location>
        <begin position="469"/>
        <end position="494"/>
    </location>
</feature>
<feature type="transmembrane region" description="Helical" evidence="6">
    <location>
        <begin position="304"/>
        <end position="324"/>
    </location>
</feature>
<dbReference type="InterPro" id="IPR050833">
    <property type="entry name" value="Poly_Biosynth_Transport"/>
</dbReference>
<evidence type="ECO:0000256" key="2">
    <source>
        <dbReference type="ARBA" id="ARBA00022475"/>
    </source>
</evidence>
<keyword evidence="10" id="KW-1185">Reference proteome</keyword>
<feature type="transmembrane region" description="Helical" evidence="6">
    <location>
        <begin position="202"/>
        <end position="222"/>
    </location>
</feature>
<keyword evidence="5 6" id="KW-0472">Membrane</keyword>
<feature type="transmembrane region" description="Helical" evidence="6">
    <location>
        <begin position="62"/>
        <end position="80"/>
    </location>
</feature>
<reference evidence="7 9" key="1">
    <citation type="submission" date="2018-07" db="EMBL/GenBank/DDBJ databases">
        <title>Lactobacillus curvatus genome sequence.</title>
        <authorList>
            <person name="Prechtl R."/>
        </authorList>
    </citation>
    <scope>NUCLEOTIDE SEQUENCE [LARGE SCALE GENOMIC DNA]</scope>
    <source>
        <strain evidence="7 9">TMW 1.1928</strain>
    </source>
</reference>
<evidence type="ECO:0000256" key="5">
    <source>
        <dbReference type="ARBA" id="ARBA00023136"/>
    </source>
</evidence>
<accession>A0A0B2XM89</accession>
<organism evidence="7 9">
    <name type="scientific">Latilactobacillus curvatus</name>
    <name type="common">Lactobacillus curvatus</name>
    <dbReference type="NCBI Taxonomy" id="28038"/>
    <lineage>
        <taxon>Bacteria</taxon>
        <taxon>Bacillati</taxon>
        <taxon>Bacillota</taxon>
        <taxon>Bacilli</taxon>
        <taxon>Lactobacillales</taxon>
        <taxon>Lactobacillaceae</taxon>
        <taxon>Latilactobacillus</taxon>
    </lineage>
</organism>
<dbReference type="Pfam" id="PF01943">
    <property type="entry name" value="Polysacc_synt"/>
    <property type="match status" value="1"/>
</dbReference>
<dbReference type="OrthoDB" id="9775950at2"/>
<dbReference type="STRING" id="28038.BCY75_05030"/>
<keyword evidence="4 6" id="KW-1133">Transmembrane helix</keyword>
<feature type="transmembrane region" description="Helical" evidence="6">
    <location>
        <begin position="177"/>
        <end position="196"/>
    </location>
</feature>
<feature type="transmembrane region" description="Helical" evidence="6">
    <location>
        <begin position="500"/>
        <end position="522"/>
    </location>
</feature>
<dbReference type="InterPro" id="IPR002797">
    <property type="entry name" value="Polysacc_synth"/>
</dbReference>
<feature type="transmembrane region" description="Helical" evidence="6">
    <location>
        <begin position="104"/>
        <end position="127"/>
    </location>
</feature>
<feature type="transmembrane region" description="Helical" evidence="6">
    <location>
        <begin position="345"/>
        <end position="369"/>
    </location>
</feature>
<evidence type="ECO:0000256" key="1">
    <source>
        <dbReference type="ARBA" id="ARBA00004651"/>
    </source>
</evidence>
<evidence type="ECO:0000256" key="3">
    <source>
        <dbReference type="ARBA" id="ARBA00022692"/>
    </source>
</evidence>
<feature type="transmembrane region" description="Helical" evidence="6">
    <location>
        <begin position="436"/>
        <end position="457"/>
    </location>
</feature>
<dbReference type="RefSeq" id="WP_004265748.1">
    <property type="nucleotide sequence ID" value="NZ_AP024685.1"/>
</dbReference>
<evidence type="ECO:0000313" key="8">
    <source>
        <dbReference type="EMBL" id="BCX31171.1"/>
    </source>
</evidence>
<dbReference type="GO" id="GO:0005886">
    <property type="term" value="C:plasma membrane"/>
    <property type="evidence" value="ECO:0007669"/>
    <property type="project" value="UniProtKB-SubCell"/>
</dbReference>
<feature type="transmembrane region" description="Helical" evidence="6">
    <location>
        <begin position="21"/>
        <end position="42"/>
    </location>
</feature>
<dbReference type="AlphaFoldDB" id="A0A0B2XM89"/>
<evidence type="ECO:0000313" key="9">
    <source>
        <dbReference type="Proteomes" id="UP000257607"/>
    </source>
</evidence>
<feature type="transmembrane region" description="Helical" evidence="6">
    <location>
        <begin position="381"/>
        <end position="402"/>
    </location>
</feature>
<dbReference type="InterPro" id="IPR024923">
    <property type="entry name" value="PG_synth_SpoVB"/>
</dbReference>
<proteinExistence type="predicted"/>
<dbReference type="EMBL" id="CP031003">
    <property type="protein sequence ID" value="AXN35412.1"/>
    <property type="molecule type" value="Genomic_DNA"/>
</dbReference>
<dbReference type="GeneID" id="49610853"/>
<evidence type="ECO:0000313" key="7">
    <source>
        <dbReference type="EMBL" id="AXN35412.1"/>
    </source>
</evidence>
<dbReference type="PIRSF" id="PIRSF038958">
    <property type="entry name" value="PG_synth_SpoVB"/>
    <property type="match status" value="1"/>
</dbReference>
<dbReference type="CDD" id="cd13124">
    <property type="entry name" value="MATE_SpoVB_like"/>
    <property type="match status" value="1"/>
</dbReference>
<feature type="transmembrane region" description="Helical" evidence="6">
    <location>
        <begin position="139"/>
        <end position="156"/>
    </location>
</feature>
<evidence type="ECO:0000256" key="4">
    <source>
        <dbReference type="ARBA" id="ARBA00022989"/>
    </source>
</evidence>